<dbReference type="InterPro" id="IPR050700">
    <property type="entry name" value="YIM1/Zinc_Alcohol_DH_Fams"/>
</dbReference>
<accession>A0A6A6NV48</accession>
<dbReference type="Gene3D" id="3.90.180.10">
    <property type="entry name" value="Medium-chain alcohol dehydrogenases, catalytic domain"/>
    <property type="match status" value="1"/>
</dbReference>
<evidence type="ECO:0000256" key="1">
    <source>
        <dbReference type="ARBA" id="ARBA00023002"/>
    </source>
</evidence>
<dbReference type="Pfam" id="PF13602">
    <property type="entry name" value="ADH_zinc_N_2"/>
    <property type="match status" value="1"/>
</dbReference>
<dbReference type="OrthoDB" id="201656at2759"/>
<proteinExistence type="predicted"/>
<dbReference type="Pfam" id="PF08240">
    <property type="entry name" value="ADH_N"/>
    <property type="match status" value="1"/>
</dbReference>
<dbReference type="GO" id="GO:0005739">
    <property type="term" value="C:mitochondrion"/>
    <property type="evidence" value="ECO:0007669"/>
    <property type="project" value="TreeGrafter"/>
</dbReference>
<dbReference type="AlphaFoldDB" id="A0A6A6NV48"/>
<dbReference type="PROSITE" id="PS01162">
    <property type="entry name" value="QOR_ZETA_CRYSTAL"/>
    <property type="match status" value="1"/>
</dbReference>
<dbReference type="InterPro" id="IPR020843">
    <property type="entry name" value="ER"/>
</dbReference>
<dbReference type="InterPro" id="IPR011032">
    <property type="entry name" value="GroES-like_sf"/>
</dbReference>
<feature type="domain" description="Enoyl reductase (ER)" evidence="2">
    <location>
        <begin position="27"/>
        <end position="363"/>
    </location>
</feature>
<evidence type="ECO:0000313" key="3">
    <source>
        <dbReference type="EMBL" id="KAF2455448.1"/>
    </source>
</evidence>
<dbReference type="SUPFAM" id="SSF50129">
    <property type="entry name" value="GroES-like"/>
    <property type="match status" value="1"/>
</dbReference>
<keyword evidence="4" id="KW-1185">Reference proteome</keyword>
<evidence type="ECO:0000313" key="4">
    <source>
        <dbReference type="Proteomes" id="UP000799766"/>
    </source>
</evidence>
<name>A0A6A6NV48_9PEZI</name>
<dbReference type="Proteomes" id="UP000799766">
    <property type="component" value="Unassembled WGS sequence"/>
</dbReference>
<reference evidence="3" key="1">
    <citation type="journal article" date="2020" name="Stud. Mycol.">
        <title>101 Dothideomycetes genomes: a test case for predicting lifestyles and emergence of pathogens.</title>
        <authorList>
            <person name="Haridas S."/>
            <person name="Albert R."/>
            <person name="Binder M."/>
            <person name="Bloem J."/>
            <person name="Labutti K."/>
            <person name="Salamov A."/>
            <person name="Andreopoulos B."/>
            <person name="Baker S."/>
            <person name="Barry K."/>
            <person name="Bills G."/>
            <person name="Bluhm B."/>
            <person name="Cannon C."/>
            <person name="Castanera R."/>
            <person name="Culley D."/>
            <person name="Daum C."/>
            <person name="Ezra D."/>
            <person name="Gonzalez J."/>
            <person name="Henrissat B."/>
            <person name="Kuo A."/>
            <person name="Liang C."/>
            <person name="Lipzen A."/>
            <person name="Lutzoni F."/>
            <person name="Magnuson J."/>
            <person name="Mondo S."/>
            <person name="Nolan M."/>
            <person name="Ohm R."/>
            <person name="Pangilinan J."/>
            <person name="Park H.-J."/>
            <person name="Ramirez L."/>
            <person name="Alfaro M."/>
            <person name="Sun H."/>
            <person name="Tritt A."/>
            <person name="Yoshinaga Y."/>
            <person name="Zwiers L.-H."/>
            <person name="Turgeon B."/>
            <person name="Goodwin S."/>
            <person name="Spatafora J."/>
            <person name="Crous P."/>
            <person name="Grigoriev I."/>
        </authorList>
    </citation>
    <scope>NUCLEOTIDE SEQUENCE</scope>
    <source>
        <strain evidence="3">ATCC 16933</strain>
    </source>
</reference>
<protein>
    <submittedName>
        <fullName evidence="3">Putative oxidoreductase</fullName>
    </submittedName>
</protein>
<dbReference type="GO" id="GO:0016491">
    <property type="term" value="F:oxidoreductase activity"/>
    <property type="evidence" value="ECO:0007669"/>
    <property type="project" value="UniProtKB-KW"/>
</dbReference>
<organism evidence="3 4">
    <name type="scientific">Lineolata rhizophorae</name>
    <dbReference type="NCBI Taxonomy" id="578093"/>
    <lineage>
        <taxon>Eukaryota</taxon>
        <taxon>Fungi</taxon>
        <taxon>Dikarya</taxon>
        <taxon>Ascomycota</taxon>
        <taxon>Pezizomycotina</taxon>
        <taxon>Dothideomycetes</taxon>
        <taxon>Dothideomycetes incertae sedis</taxon>
        <taxon>Lineolatales</taxon>
        <taxon>Lineolataceae</taxon>
        <taxon>Lineolata</taxon>
    </lineage>
</organism>
<dbReference type="GO" id="GO:0008270">
    <property type="term" value="F:zinc ion binding"/>
    <property type="evidence" value="ECO:0007669"/>
    <property type="project" value="InterPro"/>
</dbReference>
<dbReference type="EMBL" id="MU001686">
    <property type="protein sequence ID" value="KAF2455448.1"/>
    <property type="molecule type" value="Genomic_DNA"/>
</dbReference>
<dbReference type="PANTHER" id="PTHR11695:SF294">
    <property type="entry name" value="RETICULON-4-INTERACTING PROTEIN 1, MITOCHONDRIAL"/>
    <property type="match status" value="1"/>
</dbReference>
<dbReference type="PANTHER" id="PTHR11695">
    <property type="entry name" value="ALCOHOL DEHYDROGENASE RELATED"/>
    <property type="match status" value="1"/>
</dbReference>
<sequence length="376" mass="40415">MSPAEWANANASVNTNTMRAWAYKKRGTPPNVLSLTEAMKKPTLPSDSSVLVQVAYTALNPVGAYVMQLVPECLRAKGTQFVPEMDFSGTIVEVGPGVPSERELDVGTSVFGSVDVKAHVRQGAGALAEYVAVEADSVVKKPASASLEEVAGLGVAGATAISLLASTRLEKGMKVLLNGASGGIGHIMVQLVKNAVGPDGRVVAVCSGKNAAMVQELGADEVIDYTEHRSLPQYLTKRFLISRFDAIFDSYGSQDLWTHCPKYLRAGQPFVTVGPAISEPTPAAAFQAIKLMLLNKFWPRAWGGVPRPYVQPNCLANLGDMAELAGLVDEGKLKILTETYRFEDAQKAYDKLLSRRAAGKIVIEIREDSWANEKMM</sequence>
<dbReference type="SUPFAM" id="SSF51735">
    <property type="entry name" value="NAD(P)-binding Rossmann-fold domains"/>
    <property type="match status" value="1"/>
</dbReference>
<evidence type="ECO:0000259" key="2">
    <source>
        <dbReference type="SMART" id="SM00829"/>
    </source>
</evidence>
<dbReference type="InterPro" id="IPR036291">
    <property type="entry name" value="NAD(P)-bd_dom_sf"/>
</dbReference>
<dbReference type="CDD" id="cd08267">
    <property type="entry name" value="MDR1"/>
    <property type="match status" value="1"/>
</dbReference>
<dbReference type="InterPro" id="IPR013154">
    <property type="entry name" value="ADH-like_N"/>
</dbReference>
<dbReference type="SMART" id="SM00829">
    <property type="entry name" value="PKS_ER"/>
    <property type="match status" value="1"/>
</dbReference>
<dbReference type="Gene3D" id="3.40.50.720">
    <property type="entry name" value="NAD(P)-binding Rossmann-like Domain"/>
    <property type="match status" value="1"/>
</dbReference>
<keyword evidence="1" id="KW-0560">Oxidoreductase</keyword>
<dbReference type="InterPro" id="IPR002364">
    <property type="entry name" value="Quin_OxRdtase/zeta-crystal_CS"/>
</dbReference>
<gene>
    <name evidence="3" type="ORF">BDY21DRAFT_289174</name>
</gene>